<name>A0A1G9UMK4_9BACL</name>
<evidence type="ECO:0000313" key="2">
    <source>
        <dbReference type="Proteomes" id="UP000199544"/>
    </source>
</evidence>
<proteinExistence type="predicted"/>
<dbReference type="STRING" id="459525.SAMN04488137_1014"/>
<sequence length="52" mass="6254">MLKRRKKPVIDISFLVEMAEREQSFRDNLLRLKLNNIELKNSLNLDRIQKGE</sequence>
<accession>A0A1G9UMK4</accession>
<gene>
    <name evidence="1" type="ORF">SAMN04488137_1014</name>
</gene>
<dbReference type="EMBL" id="FNHW01000001">
    <property type="protein sequence ID" value="SDM61074.1"/>
    <property type="molecule type" value="Genomic_DNA"/>
</dbReference>
<dbReference type="AlphaFoldDB" id="A0A1G9UMK4"/>
<dbReference type="Proteomes" id="UP000199544">
    <property type="component" value="Unassembled WGS sequence"/>
</dbReference>
<reference evidence="2" key="1">
    <citation type="submission" date="2016-10" db="EMBL/GenBank/DDBJ databases">
        <authorList>
            <person name="Varghese N."/>
            <person name="Submissions S."/>
        </authorList>
    </citation>
    <scope>NUCLEOTIDE SEQUENCE [LARGE SCALE GENOMIC DNA]</scope>
    <source>
        <strain evidence="2">CGMCC 1.6854</strain>
    </source>
</reference>
<organism evidence="1 2">
    <name type="scientific">Fictibacillus solisalsi</name>
    <dbReference type="NCBI Taxonomy" id="459525"/>
    <lineage>
        <taxon>Bacteria</taxon>
        <taxon>Bacillati</taxon>
        <taxon>Bacillota</taxon>
        <taxon>Bacilli</taxon>
        <taxon>Bacillales</taxon>
        <taxon>Fictibacillaceae</taxon>
        <taxon>Fictibacillus</taxon>
    </lineage>
</organism>
<keyword evidence="2" id="KW-1185">Reference proteome</keyword>
<protein>
    <submittedName>
        <fullName evidence="1">Uncharacterized protein</fullName>
    </submittedName>
</protein>
<evidence type="ECO:0000313" key="1">
    <source>
        <dbReference type="EMBL" id="SDM61074.1"/>
    </source>
</evidence>